<feature type="transmembrane region" description="Helical" evidence="6">
    <location>
        <begin position="6"/>
        <end position="26"/>
    </location>
</feature>
<evidence type="ECO:0000256" key="4">
    <source>
        <dbReference type="ARBA" id="ARBA00022989"/>
    </source>
</evidence>
<accession>A0ABM1N035</accession>
<evidence type="ECO:0000256" key="3">
    <source>
        <dbReference type="ARBA" id="ARBA00022692"/>
    </source>
</evidence>
<protein>
    <recommendedName>
        <fullName evidence="2">Transmembrane protein 267</fullName>
    </recommendedName>
</protein>
<evidence type="ECO:0000256" key="6">
    <source>
        <dbReference type="SAM" id="Phobius"/>
    </source>
</evidence>
<evidence type="ECO:0000313" key="7">
    <source>
        <dbReference type="Proteomes" id="UP000695000"/>
    </source>
</evidence>
<evidence type="ECO:0000313" key="8">
    <source>
        <dbReference type="RefSeq" id="XP_017780185.1"/>
    </source>
</evidence>
<feature type="transmembrane region" description="Helical" evidence="6">
    <location>
        <begin position="130"/>
        <end position="148"/>
    </location>
</feature>
<keyword evidence="3 6" id="KW-0812">Transmembrane</keyword>
<dbReference type="PANTHER" id="PTHR13628:SF1">
    <property type="entry name" value="TRANSMEMBRANE PROTEIN 267"/>
    <property type="match status" value="1"/>
</dbReference>
<name>A0ABM1N035_NICVS</name>
<organism evidence="7 8">
    <name type="scientific">Nicrophorus vespilloides</name>
    <name type="common">Boreal carrion beetle</name>
    <dbReference type="NCBI Taxonomy" id="110193"/>
    <lineage>
        <taxon>Eukaryota</taxon>
        <taxon>Metazoa</taxon>
        <taxon>Ecdysozoa</taxon>
        <taxon>Arthropoda</taxon>
        <taxon>Hexapoda</taxon>
        <taxon>Insecta</taxon>
        <taxon>Pterygota</taxon>
        <taxon>Neoptera</taxon>
        <taxon>Endopterygota</taxon>
        <taxon>Coleoptera</taxon>
        <taxon>Polyphaga</taxon>
        <taxon>Staphyliniformia</taxon>
        <taxon>Silphidae</taxon>
        <taxon>Nicrophorinae</taxon>
        <taxon>Nicrophorus</taxon>
    </lineage>
</organism>
<dbReference type="PANTHER" id="PTHR13628">
    <property type="entry name" value="TRANSMEMBRANE PROTEIN 267"/>
    <property type="match status" value="1"/>
</dbReference>
<dbReference type="InterPro" id="IPR026572">
    <property type="entry name" value="TMEM267"/>
</dbReference>
<keyword evidence="7" id="KW-1185">Reference proteome</keyword>
<reference evidence="8" key="1">
    <citation type="submission" date="2025-08" db="UniProtKB">
        <authorList>
            <consortium name="RefSeq"/>
        </authorList>
    </citation>
    <scope>IDENTIFICATION</scope>
    <source>
        <tissue evidence="8">Whole Larva</tissue>
    </source>
</reference>
<gene>
    <name evidence="8" type="primary">LOC108565307</name>
</gene>
<proteinExistence type="predicted"/>
<keyword evidence="5 6" id="KW-0472">Membrane</keyword>
<dbReference type="RefSeq" id="XP_017780185.1">
    <property type="nucleotide sequence ID" value="XM_017924696.1"/>
</dbReference>
<evidence type="ECO:0000256" key="1">
    <source>
        <dbReference type="ARBA" id="ARBA00004141"/>
    </source>
</evidence>
<dbReference type="GeneID" id="108565307"/>
<feature type="transmembrane region" description="Helical" evidence="6">
    <location>
        <begin position="168"/>
        <end position="186"/>
    </location>
</feature>
<evidence type="ECO:0000256" key="5">
    <source>
        <dbReference type="ARBA" id="ARBA00023136"/>
    </source>
</evidence>
<comment type="subcellular location">
    <subcellularLocation>
        <location evidence="1">Membrane</location>
        <topology evidence="1">Multi-pass membrane protein</topology>
    </subcellularLocation>
</comment>
<evidence type="ECO:0000256" key="2">
    <source>
        <dbReference type="ARBA" id="ARBA00013977"/>
    </source>
</evidence>
<sequence>MFINLPWSQWYLMLFIVFTAVAGDYLVSRSRLQMIKAFFDNITHAIIGALSWYTVCSQYKNRSSTSTLCEVLMCTFASSVVDIDHFLAAGSLSLSAATNLENRPIFHCSTIPIVSTIVGLCISKYFNLPVFEKAVFIFFTALATHHTRDANRRGYWVPPFGSTKPLPYTLYIIITLAIPYFVSGLMKFSNVQKQYKYTTIIV</sequence>
<dbReference type="Proteomes" id="UP000695000">
    <property type="component" value="Unplaced"/>
</dbReference>
<keyword evidence="4 6" id="KW-1133">Transmembrane helix</keyword>